<reference evidence="6 7" key="1">
    <citation type="submission" date="2024-06" db="EMBL/GenBank/DDBJ databases">
        <authorList>
            <person name="Pan Q."/>
            <person name="Wen M."/>
            <person name="Jouanno E."/>
            <person name="Zahm M."/>
            <person name="Klopp C."/>
            <person name="Cabau C."/>
            <person name="Louis A."/>
            <person name="Berthelot C."/>
            <person name="Parey E."/>
            <person name="Roest Crollius H."/>
            <person name="Montfort J."/>
            <person name="Robinson-Rechavi M."/>
            <person name="Bouchez O."/>
            <person name="Lampietro C."/>
            <person name="Lopez Roques C."/>
            <person name="Donnadieu C."/>
            <person name="Postlethwait J."/>
            <person name="Bobe J."/>
            <person name="Verreycken H."/>
            <person name="Guiguen Y."/>
        </authorList>
    </citation>
    <scope>NUCLEOTIDE SEQUENCE [LARGE SCALE GENOMIC DNA]</scope>
    <source>
        <strain evidence="6">Up_M1</strain>
        <tissue evidence="6">Testis</tissue>
    </source>
</reference>
<dbReference type="InterPro" id="IPR036179">
    <property type="entry name" value="Ig-like_dom_sf"/>
</dbReference>
<evidence type="ECO:0008006" key="8">
    <source>
        <dbReference type="Google" id="ProtNLM"/>
    </source>
</evidence>
<evidence type="ECO:0000256" key="1">
    <source>
        <dbReference type="ARBA" id="ARBA00004370"/>
    </source>
</evidence>
<accession>A0ABD0X6D0</accession>
<evidence type="ECO:0000313" key="6">
    <source>
        <dbReference type="EMBL" id="KAL0973352.1"/>
    </source>
</evidence>
<comment type="subcellular location">
    <subcellularLocation>
        <location evidence="1">Membrane</location>
    </subcellularLocation>
</comment>
<evidence type="ECO:0000256" key="2">
    <source>
        <dbReference type="ARBA" id="ARBA00022729"/>
    </source>
</evidence>
<proteinExistence type="predicted"/>
<keyword evidence="5" id="KW-1133">Transmembrane helix</keyword>
<dbReference type="PANTHER" id="PTHR12080">
    <property type="entry name" value="SIGNALING LYMPHOCYTIC ACTIVATION MOLECULE"/>
    <property type="match status" value="1"/>
</dbReference>
<comment type="caution">
    <text evidence="6">The sequence shown here is derived from an EMBL/GenBank/DDBJ whole genome shotgun (WGS) entry which is preliminary data.</text>
</comment>
<dbReference type="AlphaFoldDB" id="A0ABD0X6D0"/>
<dbReference type="PANTHER" id="PTHR12080:SF93">
    <property type="entry name" value="V-SET AND TRANSMEMBRANE DOMAIN-CONTAINING PROTEIN 5"/>
    <property type="match status" value="1"/>
</dbReference>
<protein>
    <recommendedName>
        <fullName evidence="8">V-set and transmembrane domain-containing protein 5</fullName>
    </recommendedName>
</protein>
<evidence type="ECO:0000256" key="5">
    <source>
        <dbReference type="SAM" id="Phobius"/>
    </source>
</evidence>
<keyword evidence="3 5" id="KW-0472">Membrane</keyword>
<feature type="transmembrane region" description="Helical" evidence="5">
    <location>
        <begin position="159"/>
        <end position="182"/>
    </location>
</feature>
<keyword evidence="5" id="KW-0812">Transmembrane</keyword>
<evidence type="ECO:0000313" key="7">
    <source>
        <dbReference type="Proteomes" id="UP001557470"/>
    </source>
</evidence>
<evidence type="ECO:0000256" key="3">
    <source>
        <dbReference type="ARBA" id="ARBA00023136"/>
    </source>
</evidence>
<dbReference type="EMBL" id="JAGEUA010000006">
    <property type="protein sequence ID" value="KAL0973352.1"/>
    <property type="molecule type" value="Genomic_DNA"/>
</dbReference>
<name>A0ABD0X6D0_UMBPY</name>
<keyword evidence="2" id="KW-0732">Signal</keyword>
<organism evidence="6 7">
    <name type="scientific">Umbra pygmaea</name>
    <name type="common">Eastern mudminnow</name>
    <dbReference type="NCBI Taxonomy" id="75934"/>
    <lineage>
        <taxon>Eukaryota</taxon>
        <taxon>Metazoa</taxon>
        <taxon>Chordata</taxon>
        <taxon>Craniata</taxon>
        <taxon>Vertebrata</taxon>
        <taxon>Euteleostomi</taxon>
        <taxon>Actinopterygii</taxon>
        <taxon>Neopterygii</taxon>
        <taxon>Teleostei</taxon>
        <taxon>Protacanthopterygii</taxon>
        <taxon>Esociformes</taxon>
        <taxon>Umbridae</taxon>
        <taxon>Umbra</taxon>
    </lineage>
</organism>
<dbReference type="Proteomes" id="UP001557470">
    <property type="component" value="Unassembled WGS sequence"/>
</dbReference>
<dbReference type="GO" id="GO:0016020">
    <property type="term" value="C:membrane"/>
    <property type="evidence" value="ECO:0007669"/>
    <property type="project" value="UniProtKB-SubCell"/>
</dbReference>
<feature type="transmembrane region" description="Helical" evidence="5">
    <location>
        <begin position="30"/>
        <end position="50"/>
    </location>
</feature>
<dbReference type="Gene3D" id="2.60.40.10">
    <property type="entry name" value="Immunoglobulins"/>
    <property type="match status" value="1"/>
</dbReference>
<sequence length="209" mass="23642">MCKYNLCTFHRVDGSGLLMWLLNLWNKKEVTLFLSFTLCLCQLAGSISILSPQWTLTRSVQQDVLFSVDISCTGIYTVEWTFMSDTVKRDIGAWQHGVVSNVSEEYINRVNTYTNGSLGLLDLRLQDAGFYIITVTEQSGNSKDAGFVLKVEEVLYEDLQYLSVFTAVLATLAGLLMVSMWLTDKAYRQIKASCKKKMPENCETELQVL</sequence>
<dbReference type="InterPro" id="IPR013783">
    <property type="entry name" value="Ig-like_fold"/>
</dbReference>
<gene>
    <name evidence="6" type="ORF">UPYG_G00202350</name>
</gene>
<keyword evidence="7" id="KW-1185">Reference proteome</keyword>
<dbReference type="InterPro" id="IPR015631">
    <property type="entry name" value="CD2/SLAM_rcpt"/>
</dbReference>
<evidence type="ECO:0000256" key="4">
    <source>
        <dbReference type="ARBA" id="ARBA00023180"/>
    </source>
</evidence>
<dbReference type="SUPFAM" id="SSF48726">
    <property type="entry name" value="Immunoglobulin"/>
    <property type="match status" value="1"/>
</dbReference>
<keyword evidence="4" id="KW-0325">Glycoprotein</keyword>